<sequence length="223" mass="24981">MVTDIRNFLGLASYYHRFMEGFSSIAAPLTALTKKKVKFYGAETCKKSFQELKDRLTSSPVLTLTKRGENYTVYYDASRIGFGCVFMRGGNVIIYVSRQLKEMNTIRMTIRRLEDGRVQDEVSQGGLDPQGVRFPQGAQVPPQGDNVPIMGGDIEVSVVHPDMISGEIREALLALARAMTTYVNRGIETRVSAVERTMTSRLRDFVRMNPPKFLGSKVAEDPQ</sequence>
<name>A0ABM1GKW7_SOLPN</name>
<evidence type="ECO:0000313" key="3">
    <source>
        <dbReference type="Proteomes" id="UP000694930"/>
    </source>
</evidence>
<keyword evidence="3" id="KW-1185">Reference proteome</keyword>
<dbReference type="Gene3D" id="3.30.70.270">
    <property type="match status" value="1"/>
</dbReference>
<gene>
    <name evidence="4" type="primary">LOC107016644</name>
</gene>
<reference evidence="3" key="1">
    <citation type="journal article" date="2014" name="Nat. Genet.">
        <title>The genome of the stress-tolerant wild tomato species Solanum pennellii.</title>
        <authorList>
            <person name="Bolger A."/>
            <person name="Scossa F."/>
            <person name="Bolger M.E."/>
            <person name="Lanz C."/>
            <person name="Maumus F."/>
            <person name="Tohge T."/>
            <person name="Quesneville H."/>
            <person name="Alseekh S."/>
            <person name="Sorensen I."/>
            <person name="Lichtenstein G."/>
            <person name="Fich E.A."/>
            <person name="Conte M."/>
            <person name="Keller H."/>
            <person name="Schneeberger K."/>
            <person name="Schwacke R."/>
            <person name="Ofner I."/>
            <person name="Vrebalov J."/>
            <person name="Xu Y."/>
            <person name="Osorio S."/>
            <person name="Aflitos S.A."/>
            <person name="Schijlen E."/>
            <person name="Jimenez-Gomez J.M."/>
            <person name="Ryngajllo M."/>
            <person name="Kimura S."/>
            <person name="Kumar R."/>
            <person name="Koenig D."/>
            <person name="Headland L.R."/>
            <person name="Maloof J.N."/>
            <person name="Sinha N."/>
            <person name="van Ham R.C."/>
            <person name="Lankhorst R.K."/>
            <person name="Mao L."/>
            <person name="Vogel A."/>
            <person name="Arsova B."/>
            <person name="Panstruga R."/>
            <person name="Fei Z."/>
            <person name="Rose J.K."/>
            <person name="Zamir D."/>
            <person name="Carrari F."/>
            <person name="Giovannoni J.J."/>
            <person name="Weigel D."/>
            <person name="Usadel B."/>
            <person name="Fernie A.R."/>
        </authorList>
    </citation>
    <scope>NUCLEOTIDE SEQUENCE [LARGE SCALE GENOMIC DNA]</scope>
    <source>
        <strain evidence="3">cv. LA0716</strain>
    </source>
</reference>
<keyword evidence="1" id="KW-0511">Multifunctional enzyme</keyword>
<feature type="domain" description="Reverse transcriptase/retrotransposon-derived protein RNase H-like" evidence="2">
    <location>
        <begin position="43"/>
        <end position="105"/>
    </location>
</feature>
<dbReference type="InterPro" id="IPR050951">
    <property type="entry name" value="Retrovirus_Pol_polyprotein"/>
</dbReference>
<evidence type="ECO:0000313" key="4">
    <source>
        <dbReference type="RefSeq" id="XP_015072539.1"/>
    </source>
</evidence>
<dbReference type="InterPro" id="IPR043128">
    <property type="entry name" value="Rev_trsase/Diguanyl_cyclase"/>
</dbReference>
<evidence type="ECO:0000259" key="2">
    <source>
        <dbReference type="Pfam" id="PF17919"/>
    </source>
</evidence>
<dbReference type="Proteomes" id="UP000694930">
    <property type="component" value="Chromosome 4"/>
</dbReference>
<dbReference type="Pfam" id="PF17919">
    <property type="entry name" value="RT_RNaseH_2"/>
    <property type="match status" value="1"/>
</dbReference>
<proteinExistence type="predicted"/>
<accession>A0ABM1GKW7</accession>
<protein>
    <submittedName>
        <fullName evidence="4">Uncharacterized protein LOC107016644</fullName>
    </submittedName>
</protein>
<dbReference type="InterPro" id="IPR043502">
    <property type="entry name" value="DNA/RNA_pol_sf"/>
</dbReference>
<organism evidence="3 4">
    <name type="scientific">Solanum pennellii</name>
    <name type="common">Tomato</name>
    <name type="synonym">Lycopersicon pennellii</name>
    <dbReference type="NCBI Taxonomy" id="28526"/>
    <lineage>
        <taxon>Eukaryota</taxon>
        <taxon>Viridiplantae</taxon>
        <taxon>Streptophyta</taxon>
        <taxon>Embryophyta</taxon>
        <taxon>Tracheophyta</taxon>
        <taxon>Spermatophyta</taxon>
        <taxon>Magnoliopsida</taxon>
        <taxon>eudicotyledons</taxon>
        <taxon>Gunneridae</taxon>
        <taxon>Pentapetalae</taxon>
        <taxon>asterids</taxon>
        <taxon>lamiids</taxon>
        <taxon>Solanales</taxon>
        <taxon>Solanaceae</taxon>
        <taxon>Solanoideae</taxon>
        <taxon>Solaneae</taxon>
        <taxon>Solanum</taxon>
        <taxon>Solanum subgen. Lycopersicon</taxon>
    </lineage>
</organism>
<dbReference type="GeneID" id="107016644"/>
<dbReference type="SUPFAM" id="SSF56672">
    <property type="entry name" value="DNA/RNA polymerases"/>
    <property type="match status" value="1"/>
</dbReference>
<dbReference type="PANTHER" id="PTHR37984:SF5">
    <property type="entry name" value="PROTEIN NYNRIN-LIKE"/>
    <property type="match status" value="1"/>
</dbReference>
<dbReference type="RefSeq" id="XP_015072539.1">
    <property type="nucleotide sequence ID" value="XM_015217053.1"/>
</dbReference>
<dbReference type="PANTHER" id="PTHR37984">
    <property type="entry name" value="PROTEIN CBG26694"/>
    <property type="match status" value="1"/>
</dbReference>
<reference evidence="4" key="2">
    <citation type="submission" date="2025-08" db="UniProtKB">
        <authorList>
            <consortium name="RefSeq"/>
        </authorList>
    </citation>
    <scope>IDENTIFICATION</scope>
</reference>
<evidence type="ECO:0000256" key="1">
    <source>
        <dbReference type="ARBA" id="ARBA00023268"/>
    </source>
</evidence>
<dbReference type="InterPro" id="IPR041577">
    <property type="entry name" value="RT_RNaseH_2"/>
</dbReference>